<evidence type="ECO:0000313" key="2">
    <source>
        <dbReference type="EMBL" id="OBT96945.1"/>
    </source>
</evidence>
<dbReference type="GeneID" id="28838961"/>
<gene>
    <name evidence="2" type="ORF">VE01_05575</name>
</gene>
<dbReference type="InterPro" id="IPR001466">
    <property type="entry name" value="Beta-lactam-related"/>
</dbReference>
<dbReference type="PANTHER" id="PTHR43319">
    <property type="entry name" value="BETA-LACTAMASE-RELATED"/>
    <property type="match status" value="1"/>
</dbReference>
<dbReference type="EMBL" id="KV460225">
    <property type="protein sequence ID" value="OBT96945.1"/>
    <property type="molecule type" value="Genomic_DNA"/>
</dbReference>
<name>A0A1B8GM83_9PEZI</name>
<dbReference type="STRING" id="342668.A0A1B8GM83"/>
<proteinExistence type="predicted"/>
<accession>A0A1B8GM83</accession>
<dbReference type="Pfam" id="PF00144">
    <property type="entry name" value="Beta-lactamase"/>
    <property type="match status" value="1"/>
</dbReference>
<evidence type="ECO:0000313" key="3">
    <source>
        <dbReference type="Proteomes" id="UP000091956"/>
    </source>
</evidence>
<dbReference type="Proteomes" id="UP000091956">
    <property type="component" value="Unassembled WGS sequence"/>
</dbReference>
<keyword evidence="3" id="KW-1185">Reference proteome</keyword>
<dbReference type="InterPro" id="IPR012338">
    <property type="entry name" value="Beta-lactam/transpept-like"/>
</dbReference>
<organism evidence="2 3">
    <name type="scientific">Pseudogymnoascus verrucosus</name>
    <dbReference type="NCBI Taxonomy" id="342668"/>
    <lineage>
        <taxon>Eukaryota</taxon>
        <taxon>Fungi</taxon>
        <taxon>Dikarya</taxon>
        <taxon>Ascomycota</taxon>
        <taxon>Pezizomycotina</taxon>
        <taxon>Leotiomycetes</taxon>
        <taxon>Thelebolales</taxon>
        <taxon>Thelebolaceae</taxon>
        <taxon>Pseudogymnoascus</taxon>
    </lineage>
</organism>
<dbReference type="InterPro" id="IPR052907">
    <property type="entry name" value="Beta-lactamase/esterase"/>
</dbReference>
<reference evidence="2 3" key="1">
    <citation type="submission" date="2016-03" db="EMBL/GenBank/DDBJ databases">
        <title>Comparative genomics of Pseudogymnoascus destructans, the fungus causing white-nose syndrome of bats.</title>
        <authorList>
            <person name="Palmer J.M."/>
            <person name="Drees K.P."/>
            <person name="Foster J.T."/>
            <person name="Lindner D.L."/>
        </authorList>
    </citation>
    <scope>NUCLEOTIDE SEQUENCE [LARGE SCALE GENOMIC DNA]</scope>
    <source>
        <strain evidence="2 3">UAMH 10579</strain>
    </source>
</reference>
<dbReference type="AlphaFoldDB" id="A0A1B8GM83"/>
<protein>
    <recommendedName>
        <fullName evidence="1">Beta-lactamase-related domain-containing protein</fullName>
    </recommendedName>
</protein>
<sequence length="395" mass="42366">MAQVQGHCDARFSKLRDLMQEFIVSGQDVGASLCININGEDNVVDIWGGYADPLTKKPWEKDTVVSVFSTTKLVTNLAALMLISRGVLRPEDKVAQHWPEFAANGKSEVTVGQVLAHTAGLSTWQDNMTLEEACDVEAATDKLARQAPLWAPGTAMGYHAVTQGFLVGELVRRKTGMSIEKFVTEDICRPLGDGADFQLGCRKEDWNRVAPVVPPPGPSIQKVLSQLPEYDPDSLLVRTICNPMFSAEDANSVLWRSSALGSVNGHTNARALVKILSCFSLGGTCAEGGHRLLSAETVKLALTEHAIGKDVVMGRSGRRGLGIYLTGSGSGVVEGKLPEGSVGWGSGWGGSIVVMDSDRKLTIAYTMNKMLNDNHPSPAAYIKAVYKILGVTLAV</sequence>
<evidence type="ECO:0000259" key="1">
    <source>
        <dbReference type="Pfam" id="PF00144"/>
    </source>
</evidence>
<dbReference type="SUPFAM" id="SSF56601">
    <property type="entry name" value="beta-lactamase/transpeptidase-like"/>
    <property type="match status" value="1"/>
</dbReference>
<reference evidence="3" key="2">
    <citation type="journal article" date="2018" name="Nat. Commun.">
        <title>Extreme sensitivity to ultraviolet light in the fungal pathogen causing white-nose syndrome of bats.</title>
        <authorList>
            <person name="Palmer J.M."/>
            <person name="Drees K.P."/>
            <person name="Foster J.T."/>
            <person name="Lindner D.L."/>
        </authorList>
    </citation>
    <scope>NUCLEOTIDE SEQUENCE [LARGE SCALE GENOMIC DNA]</scope>
    <source>
        <strain evidence="3">UAMH 10579</strain>
    </source>
</reference>
<dbReference type="Gene3D" id="3.40.710.10">
    <property type="entry name" value="DD-peptidase/beta-lactamase superfamily"/>
    <property type="match status" value="1"/>
</dbReference>
<dbReference type="PANTHER" id="PTHR43319:SF3">
    <property type="entry name" value="BETA-LACTAMASE-RELATED DOMAIN-CONTAINING PROTEIN"/>
    <property type="match status" value="1"/>
</dbReference>
<dbReference type="RefSeq" id="XP_018130678.1">
    <property type="nucleotide sequence ID" value="XM_018275038.2"/>
</dbReference>
<feature type="domain" description="Beta-lactamase-related" evidence="1">
    <location>
        <begin position="16"/>
        <end position="383"/>
    </location>
</feature>